<dbReference type="SUPFAM" id="SSF54593">
    <property type="entry name" value="Glyoxalase/Bleomycin resistance protein/Dihydroxybiphenyl dioxygenase"/>
    <property type="match status" value="1"/>
</dbReference>
<dbReference type="Pfam" id="PF00903">
    <property type="entry name" value="Glyoxalase"/>
    <property type="match status" value="1"/>
</dbReference>
<protein>
    <submittedName>
        <fullName evidence="2">Glyoxalase/bleomycin resistance protein/dioxygenase</fullName>
    </submittedName>
</protein>
<dbReference type="AlphaFoldDB" id="A0AAV3X5Z7"/>
<dbReference type="PANTHER" id="PTHR21366:SF31">
    <property type="entry name" value="METALLOTHIOL TRANSFERASE FOSB"/>
    <property type="match status" value="1"/>
</dbReference>
<dbReference type="PANTHER" id="PTHR21366">
    <property type="entry name" value="GLYOXALASE FAMILY PROTEIN"/>
    <property type="match status" value="1"/>
</dbReference>
<evidence type="ECO:0000313" key="2">
    <source>
        <dbReference type="EMBL" id="GET36763.1"/>
    </source>
</evidence>
<dbReference type="InterPro" id="IPR050383">
    <property type="entry name" value="GlyoxalaseI/FosfomycinResist"/>
</dbReference>
<dbReference type="EMBL" id="BLAY01000017">
    <property type="protein sequence ID" value="GET36763.1"/>
    <property type="molecule type" value="Genomic_DNA"/>
</dbReference>
<name>A0AAV3X5Z7_9CYAN</name>
<evidence type="ECO:0000259" key="1">
    <source>
        <dbReference type="PROSITE" id="PS51819"/>
    </source>
</evidence>
<feature type="domain" description="VOC" evidence="1">
    <location>
        <begin position="8"/>
        <end position="159"/>
    </location>
</feature>
<proteinExistence type="predicted"/>
<dbReference type="CDD" id="cd06587">
    <property type="entry name" value="VOC"/>
    <property type="match status" value="1"/>
</dbReference>
<reference evidence="2" key="1">
    <citation type="submission" date="2019-10" db="EMBL/GenBank/DDBJ databases">
        <title>Draft genome sequece of Microseira wollei NIES-4236.</title>
        <authorList>
            <person name="Yamaguchi H."/>
            <person name="Suzuki S."/>
            <person name="Kawachi M."/>
        </authorList>
    </citation>
    <scope>NUCLEOTIDE SEQUENCE</scope>
    <source>
        <strain evidence="2">NIES-4236</strain>
    </source>
</reference>
<dbReference type="PROSITE" id="PS51819">
    <property type="entry name" value="VOC"/>
    <property type="match status" value="1"/>
</dbReference>
<accession>A0AAV3X5Z7</accession>
<dbReference type="InterPro" id="IPR037523">
    <property type="entry name" value="VOC_core"/>
</dbReference>
<organism evidence="2 3">
    <name type="scientific">Microseira wollei NIES-4236</name>
    <dbReference type="NCBI Taxonomy" id="2530354"/>
    <lineage>
        <taxon>Bacteria</taxon>
        <taxon>Bacillati</taxon>
        <taxon>Cyanobacteriota</taxon>
        <taxon>Cyanophyceae</taxon>
        <taxon>Oscillatoriophycideae</taxon>
        <taxon>Aerosakkonematales</taxon>
        <taxon>Aerosakkonemataceae</taxon>
        <taxon>Microseira</taxon>
    </lineage>
</organism>
<dbReference type="Gene3D" id="3.10.180.10">
    <property type="entry name" value="2,3-Dihydroxybiphenyl 1,2-Dioxygenase, domain 1"/>
    <property type="match status" value="1"/>
</dbReference>
<dbReference type="Proteomes" id="UP001050975">
    <property type="component" value="Unassembled WGS sequence"/>
</dbReference>
<gene>
    <name evidence="2" type="ORF">MiSe_15150</name>
</gene>
<dbReference type="InterPro" id="IPR004360">
    <property type="entry name" value="Glyas_Fos-R_dOase_dom"/>
</dbReference>
<evidence type="ECO:0000313" key="3">
    <source>
        <dbReference type="Proteomes" id="UP001050975"/>
    </source>
</evidence>
<dbReference type="RefSeq" id="WP_226577022.1">
    <property type="nucleotide sequence ID" value="NZ_BLAY01000017.1"/>
</dbReference>
<dbReference type="InterPro" id="IPR029068">
    <property type="entry name" value="Glyas_Bleomycin-R_OHBP_Dase"/>
</dbReference>
<keyword evidence="3" id="KW-1185">Reference proteome</keyword>
<comment type="caution">
    <text evidence="2">The sequence shown here is derived from an EMBL/GenBank/DDBJ whole genome shotgun (WGS) entry which is preliminary data.</text>
</comment>
<sequence length="179" mass="19778">MKDFQLQGINHIALVCKDMARTVDFYTNTLGLRLIKTIALPDGGQHFFFDIGNGDALAFFWFPQAPEAAPGIASVSTDVFQTGNIITAHGSMNHVAFKVSAEKVEEYREKLLAKGVQVTPILHHADVPSGYVPEADESTFISSFYFFDPDGILLEFAANVRELGDPVRDIQHEPARSIH</sequence>